<evidence type="ECO:0000256" key="3">
    <source>
        <dbReference type="ARBA" id="ARBA00022777"/>
    </source>
</evidence>
<dbReference type="Pfam" id="PF00217">
    <property type="entry name" value="ATP-gua_Ptrans"/>
    <property type="match status" value="1"/>
</dbReference>
<dbReference type="EMBL" id="BARS01048363">
    <property type="protein sequence ID" value="GAG35712.1"/>
    <property type="molecule type" value="Genomic_DNA"/>
</dbReference>
<evidence type="ECO:0000256" key="2">
    <source>
        <dbReference type="ARBA" id="ARBA00022741"/>
    </source>
</evidence>
<keyword evidence="4" id="KW-0067">ATP-binding</keyword>
<dbReference type="InterPro" id="IPR014746">
    <property type="entry name" value="Gln_synth/guanido_kin_cat_dom"/>
</dbReference>
<dbReference type="PROSITE" id="PS51510">
    <property type="entry name" value="PHOSPHAGEN_KINASE_C"/>
    <property type="match status" value="1"/>
</dbReference>
<keyword evidence="3" id="KW-0418">Kinase</keyword>
<dbReference type="AlphaFoldDB" id="X0XK34"/>
<evidence type="ECO:0000256" key="1">
    <source>
        <dbReference type="ARBA" id="ARBA00022679"/>
    </source>
</evidence>
<evidence type="ECO:0000256" key="4">
    <source>
        <dbReference type="ARBA" id="ARBA00022840"/>
    </source>
</evidence>
<feature type="domain" description="Phosphagen kinase C-terminal" evidence="5">
    <location>
        <begin position="1"/>
        <end position="59"/>
    </location>
</feature>
<name>X0XK34_9ZZZZ</name>
<dbReference type="SUPFAM" id="SSF55931">
    <property type="entry name" value="Glutamine synthetase/guanido kinase"/>
    <property type="match status" value="1"/>
</dbReference>
<dbReference type="GO" id="GO:0016301">
    <property type="term" value="F:kinase activity"/>
    <property type="evidence" value="ECO:0007669"/>
    <property type="project" value="UniProtKB-KW"/>
</dbReference>
<comment type="caution">
    <text evidence="6">The sequence shown here is derived from an EMBL/GenBank/DDBJ whole genome shotgun (WGS) entry which is preliminary data.</text>
</comment>
<keyword evidence="2" id="KW-0547">Nucleotide-binding</keyword>
<reference evidence="6" key="1">
    <citation type="journal article" date="2014" name="Front. Microbiol.">
        <title>High frequency of phylogenetically diverse reductive dehalogenase-homologous genes in deep subseafloor sedimentary metagenomes.</title>
        <authorList>
            <person name="Kawai M."/>
            <person name="Futagami T."/>
            <person name="Toyoda A."/>
            <person name="Takaki Y."/>
            <person name="Nishi S."/>
            <person name="Hori S."/>
            <person name="Arai W."/>
            <person name="Tsubouchi T."/>
            <person name="Morono Y."/>
            <person name="Uchiyama I."/>
            <person name="Ito T."/>
            <person name="Fujiyama A."/>
            <person name="Inagaki F."/>
            <person name="Takami H."/>
        </authorList>
    </citation>
    <scope>NUCLEOTIDE SEQUENCE</scope>
    <source>
        <strain evidence="6">Expedition CK06-06</strain>
    </source>
</reference>
<accession>X0XK34</accession>
<dbReference type="GO" id="GO:0005524">
    <property type="term" value="F:ATP binding"/>
    <property type="evidence" value="ECO:0007669"/>
    <property type="project" value="UniProtKB-KW"/>
</dbReference>
<dbReference type="Gene3D" id="3.30.590.10">
    <property type="entry name" value="Glutamine synthetase/guanido kinase, catalytic domain"/>
    <property type="match status" value="1"/>
</dbReference>
<dbReference type="InterPro" id="IPR022414">
    <property type="entry name" value="ATP-guanido_PTrfase_cat"/>
</dbReference>
<feature type="non-terminal residue" evidence="6">
    <location>
        <position position="1"/>
    </location>
</feature>
<gene>
    <name evidence="6" type="ORF">S01H1_72503</name>
</gene>
<organism evidence="6">
    <name type="scientific">marine sediment metagenome</name>
    <dbReference type="NCBI Taxonomy" id="412755"/>
    <lineage>
        <taxon>unclassified sequences</taxon>
        <taxon>metagenomes</taxon>
        <taxon>ecological metagenomes</taxon>
    </lineage>
</organism>
<evidence type="ECO:0000313" key="6">
    <source>
        <dbReference type="EMBL" id="GAG35712.1"/>
    </source>
</evidence>
<evidence type="ECO:0000259" key="5">
    <source>
        <dbReference type="PROSITE" id="PS51510"/>
    </source>
</evidence>
<proteinExistence type="predicted"/>
<sequence>IRTARERRLAIRGVYGEGTHGAGDFYQVSNHVTLGVSEDELIETVARAGTKLAEMERTARLNLYRRHRKEFETRIRRAFELLSSASAISSQEALNLLSQVRMGAQMNVLEETRIETLNKLFLLTLPAHLQTMQGEVLDNSVADEVRATYVRAVLTSG</sequence>
<keyword evidence="1" id="KW-0808">Transferase</keyword>
<protein>
    <recommendedName>
        <fullName evidence="5">Phosphagen kinase C-terminal domain-containing protein</fullName>
    </recommendedName>
</protein>